<keyword evidence="1" id="KW-0812">Transmembrane</keyword>
<sequence length="199" mass="22428">MIWNNEIKITDYDCPRASFCSSISNERQNLLNWIEPYLQQAVTVTSSSTIRILLANASESISDNDDALISDEFVAESDDNLINVAYDSKCARVCAVAVEKALRKEEECHLDGIPLYVVIIIAIISFAFGIAFVATLWLIHNKTDPLRKIRCADRNRRGMPLNAIYRDSVIRPLNNANAFMTTCSATIPERERLVCDRPQ</sequence>
<keyword evidence="1" id="KW-0472">Membrane</keyword>
<proteinExistence type="predicted"/>
<dbReference type="WBParaSite" id="EN70_10393">
    <property type="protein sequence ID" value="EN70_10393"/>
    <property type="gene ID" value="EN70_10393"/>
</dbReference>
<evidence type="ECO:0000313" key="3">
    <source>
        <dbReference type="WBParaSite" id="EN70_10393"/>
    </source>
</evidence>
<keyword evidence="1" id="KW-1133">Transmembrane helix</keyword>
<protein>
    <submittedName>
        <fullName evidence="3">Uncharacterized protein</fullName>
    </submittedName>
</protein>
<keyword evidence="2" id="KW-1185">Reference proteome</keyword>
<evidence type="ECO:0000313" key="2">
    <source>
        <dbReference type="Proteomes" id="UP000095285"/>
    </source>
</evidence>
<name>A0A1I7V6F6_LOALO</name>
<accession>A0A1I7V6F6</accession>
<dbReference type="AlphaFoldDB" id="A0A1I7V6F6"/>
<organism evidence="2 3">
    <name type="scientific">Loa loa</name>
    <name type="common">Eye worm</name>
    <name type="synonym">Filaria loa</name>
    <dbReference type="NCBI Taxonomy" id="7209"/>
    <lineage>
        <taxon>Eukaryota</taxon>
        <taxon>Metazoa</taxon>
        <taxon>Ecdysozoa</taxon>
        <taxon>Nematoda</taxon>
        <taxon>Chromadorea</taxon>
        <taxon>Rhabditida</taxon>
        <taxon>Spirurina</taxon>
        <taxon>Spiruromorpha</taxon>
        <taxon>Filarioidea</taxon>
        <taxon>Onchocercidae</taxon>
        <taxon>Loa</taxon>
    </lineage>
</organism>
<reference evidence="2" key="1">
    <citation type="submission" date="2012-04" db="EMBL/GenBank/DDBJ databases">
        <title>The Genome Sequence of Loa loa.</title>
        <authorList>
            <consortium name="The Broad Institute Genome Sequencing Platform"/>
            <consortium name="Broad Institute Genome Sequencing Center for Infectious Disease"/>
            <person name="Nutman T.B."/>
            <person name="Fink D.L."/>
            <person name="Russ C."/>
            <person name="Young S."/>
            <person name="Zeng Q."/>
            <person name="Gargeya S."/>
            <person name="Alvarado L."/>
            <person name="Berlin A."/>
            <person name="Chapman S.B."/>
            <person name="Chen Z."/>
            <person name="Freedman E."/>
            <person name="Gellesch M."/>
            <person name="Goldberg J."/>
            <person name="Griggs A."/>
            <person name="Gujja S."/>
            <person name="Heilman E.R."/>
            <person name="Heiman D."/>
            <person name="Howarth C."/>
            <person name="Mehta T."/>
            <person name="Neiman D."/>
            <person name="Pearson M."/>
            <person name="Roberts A."/>
            <person name="Saif S."/>
            <person name="Shea T."/>
            <person name="Shenoy N."/>
            <person name="Sisk P."/>
            <person name="Stolte C."/>
            <person name="Sykes S."/>
            <person name="White J."/>
            <person name="Yandava C."/>
            <person name="Haas B."/>
            <person name="Henn M.R."/>
            <person name="Nusbaum C."/>
            <person name="Birren B."/>
        </authorList>
    </citation>
    <scope>NUCLEOTIDE SEQUENCE [LARGE SCALE GENOMIC DNA]</scope>
</reference>
<evidence type="ECO:0000256" key="1">
    <source>
        <dbReference type="SAM" id="Phobius"/>
    </source>
</evidence>
<feature type="transmembrane region" description="Helical" evidence="1">
    <location>
        <begin position="113"/>
        <end position="139"/>
    </location>
</feature>
<dbReference type="Proteomes" id="UP000095285">
    <property type="component" value="Unassembled WGS sequence"/>
</dbReference>
<reference evidence="3" key="2">
    <citation type="submission" date="2016-11" db="UniProtKB">
        <authorList>
            <consortium name="WormBaseParasite"/>
        </authorList>
    </citation>
    <scope>IDENTIFICATION</scope>
</reference>